<sequence>MSTYLVTGVSRGIGWAFLEKLSSNSDNTVIGLVRNKVGTEKRVAEELADRSNIHLVEADLADYEAVKRTVPEVSAITGGSLDYIIANAGLITAWLPSFPMSILAETPRKLEEEMMESFRVNVIGNMNIYNLYMPLVLKGSVKKVITLSTGHADIDLATKYNLDMSGPYTISKAALNMTVAKYHATYADQGVLFMSISPGFVETGQQDNVTEEELPYLQKMVEKFISYAPDMKKLTPQESVDAMMTVIYDSSLKNGRGGAFISHKGTKRWL</sequence>
<protein>
    <submittedName>
        <fullName evidence="1">Related to protoporphyrinogen oxidase</fullName>
    </submittedName>
</protein>
<accession>A0AAE8N7P4</accession>
<dbReference type="InterPro" id="IPR052184">
    <property type="entry name" value="SDR_enzymes"/>
</dbReference>
<dbReference type="EMBL" id="ONZQ02000024">
    <property type="protein sequence ID" value="SPO07746.1"/>
    <property type="molecule type" value="Genomic_DNA"/>
</dbReference>
<name>A0AAE8N7P4_9PEZI</name>
<dbReference type="Proteomes" id="UP001187682">
    <property type="component" value="Unassembled WGS sequence"/>
</dbReference>
<dbReference type="Gene3D" id="3.40.50.720">
    <property type="entry name" value="NAD(P)-binding Rossmann-like Domain"/>
    <property type="match status" value="1"/>
</dbReference>
<dbReference type="SUPFAM" id="SSF51735">
    <property type="entry name" value="NAD(P)-binding Rossmann-fold domains"/>
    <property type="match status" value="1"/>
</dbReference>
<dbReference type="PRINTS" id="PR00081">
    <property type="entry name" value="GDHRDH"/>
</dbReference>
<dbReference type="InterPro" id="IPR002347">
    <property type="entry name" value="SDR_fam"/>
</dbReference>
<dbReference type="PANTHER" id="PTHR45458:SF3">
    <property type="entry name" value="CHAIN DEHYDROGENASE (ATSC), PUTATIVE-RELATED"/>
    <property type="match status" value="1"/>
</dbReference>
<dbReference type="GO" id="GO:0016616">
    <property type="term" value="F:oxidoreductase activity, acting on the CH-OH group of donors, NAD or NADP as acceptor"/>
    <property type="evidence" value="ECO:0007669"/>
    <property type="project" value="TreeGrafter"/>
</dbReference>
<proteinExistence type="predicted"/>
<evidence type="ECO:0000313" key="2">
    <source>
        <dbReference type="Proteomes" id="UP001187682"/>
    </source>
</evidence>
<organism evidence="1 2">
    <name type="scientific">Cephalotrichum gorgonifer</name>
    <dbReference type="NCBI Taxonomy" id="2041049"/>
    <lineage>
        <taxon>Eukaryota</taxon>
        <taxon>Fungi</taxon>
        <taxon>Dikarya</taxon>
        <taxon>Ascomycota</taxon>
        <taxon>Pezizomycotina</taxon>
        <taxon>Sordariomycetes</taxon>
        <taxon>Hypocreomycetidae</taxon>
        <taxon>Microascales</taxon>
        <taxon>Microascaceae</taxon>
        <taxon>Cephalotrichum</taxon>
    </lineage>
</organism>
<dbReference type="Pfam" id="PF00106">
    <property type="entry name" value="adh_short"/>
    <property type="match status" value="1"/>
</dbReference>
<gene>
    <name evidence="1" type="ORF">DNG_10441</name>
</gene>
<reference evidence="1" key="1">
    <citation type="submission" date="2018-03" db="EMBL/GenBank/DDBJ databases">
        <authorList>
            <person name="Guldener U."/>
        </authorList>
    </citation>
    <scope>NUCLEOTIDE SEQUENCE</scope>
</reference>
<dbReference type="AlphaFoldDB" id="A0AAE8N7P4"/>
<evidence type="ECO:0000313" key="1">
    <source>
        <dbReference type="EMBL" id="SPO07746.1"/>
    </source>
</evidence>
<keyword evidence="2" id="KW-1185">Reference proteome</keyword>
<dbReference type="PANTHER" id="PTHR45458">
    <property type="entry name" value="SHORT-CHAIN DEHYDROGENASE/REDUCTASE SDR"/>
    <property type="match status" value="1"/>
</dbReference>
<comment type="caution">
    <text evidence="1">The sequence shown here is derived from an EMBL/GenBank/DDBJ whole genome shotgun (WGS) entry which is preliminary data.</text>
</comment>
<dbReference type="InterPro" id="IPR036291">
    <property type="entry name" value="NAD(P)-bd_dom_sf"/>
</dbReference>